<dbReference type="Gene3D" id="3.40.50.720">
    <property type="entry name" value="NAD(P)-binding Rossmann-like Domain"/>
    <property type="match status" value="2"/>
</dbReference>
<dbReference type="Pfam" id="PF02826">
    <property type="entry name" value="2-Hacid_dh_C"/>
    <property type="match status" value="1"/>
</dbReference>
<dbReference type="RefSeq" id="WP_074994856.1">
    <property type="nucleotide sequence ID" value="NZ_FNTD01000004.1"/>
</dbReference>
<dbReference type="AlphaFoldDB" id="A0A1H5FM71"/>
<evidence type="ECO:0000259" key="4">
    <source>
        <dbReference type="Pfam" id="PF02826"/>
    </source>
</evidence>
<reference evidence="5 6" key="1">
    <citation type="submission" date="2016-10" db="EMBL/GenBank/DDBJ databases">
        <authorList>
            <person name="de Groot N.N."/>
        </authorList>
    </citation>
    <scope>NUCLEOTIDE SEQUENCE [LARGE SCALE GENOMIC DNA]</scope>
    <source>
        <strain evidence="5 6">DSM 40306</strain>
    </source>
</reference>
<comment type="similarity">
    <text evidence="1">Belongs to the D-isomer specific 2-hydroxyacid dehydrogenase family.</text>
</comment>
<evidence type="ECO:0000313" key="5">
    <source>
        <dbReference type="EMBL" id="SEE04507.1"/>
    </source>
</evidence>
<organism evidence="5 6">
    <name type="scientific">Streptomyces misionensis</name>
    <dbReference type="NCBI Taxonomy" id="67331"/>
    <lineage>
        <taxon>Bacteria</taxon>
        <taxon>Bacillati</taxon>
        <taxon>Actinomycetota</taxon>
        <taxon>Actinomycetes</taxon>
        <taxon>Kitasatosporales</taxon>
        <taxon>Streptomycetaceae</taxon>
        <taxon>Streptomyces</taxon>
    </lineage>
</organism>
<dbReference type="InterPro" id="IPR006140">
    <property type="entry name" value="D-isomer_DH_NAD-bd"/>
</dbReference>
<dbReference type="GO" id="GO:0016491">
    <property type="term" value="F:oxidoreductase activity"/>
    <property type="evidence" value="ECO:0007669"/>
    <property type="project" value="UniProtKB-KW"/>
</dbReference>
<dbReference type="EMBL" id="FNTD01000004">
    <property type="protein sequence ID" value="SEE04507.1"/>
    <property type="molecule type" value="Genomic_DNA"/>
</dbReference>
<dbReference type="InterPro" id="IPR036291">
    <property type="entry name" value="NAD(P)-bd_dom_sf"/>
</dbReference>
<dbReference type="GeneID" id="95515756"/>
<keyword evidence="3" id="KW-0520">NAD</keyword>
<evidence type="ECO:0000256" key="3">
    <source>
        <dbReference type="ARBA" id="ARBA00023027"/>
    </source>
</evidence>
<dbReference type="PANTHER" id="PTHR42789">
    <property type="entry name" value="D-ISOMER SPECIFIC 2-HYDROXYACID DEHYDROGENASE FAMILY PROTEIN (AFU_ORTHOLOGUE AFUA_6G10090)"/>
    <property type="match status" value="1"/>
</dbReference>
<gene>
    <name evidence="5" type="ORF">SAMN04490357_6729</name>
</gene>
<evidence type="ECO:0000313" key="6">
    <source>
        <dbReference type="Proteomes" id="UP000182375"/>
    </source>
</evidence>
<dbReference type="Proteomes" id="UP000182375">
    <property type="component" value="Unassembled WGS sequence"/>
</dbReference>
<evidence type="ECO:0000256" key="1">
    <source>
        <dbReference type="ARBA" id="ARBA00005854"/>
    </source>
</evidence>
<keyword evidence="2" id="KW-0560">Oxidoreductase</keyword>
<dbReference type="SUPFAM" id="SSF51735">
    <property type="entry name" value="NAD(P)-binding Rossmann-fold domains"/>
    <property type="match status" value="1"/>
</dbReference>
<sequence length="347" mass="36929">MIADGRIVLVTGTSLVVPSALQEVEARGYTLRRLEKDEITGAELRRALLGASGYIIGGYEEPEAEHFEEAALLEAVAFVGSDYRGFVPGWRRAMELGIAFSATPGANADSVAEFTLLLMLAMARPILGSVARSGADGLTTPDTMGPAALELRGLTLGVIGPGRIGTRVATIASAGLGMRVVYAGPHRKPKFESATSARYLEKAELLALSDVVSLHRPGPARGERPEIGQNELEQMKDGALLINSGHPDLIDPTALYQALSKGRIRAASDGLRRSPAWQSLVSLGSERFLCLPQTGFHTTAADLRASSLAVQTVCDVLAGADAECKLIENPSYREVRQTIGRVITRRA</sequence>
<dbReference type="GO" id="GO:0051287">
    <property type="term" value="F:NAD binding"/>
    <property type="evidence" value="ECO:0007669"/>
    <property type="project" value="InterPro"/>
</dbReference>
<dbReference type="PANTHER" id="PTHR42789:SF1">
    <property type="entry name" value="D-ISOMER SPECIFIC 2-HYDROXYACID DEHYDROGENASE FAMILY PROTEIN (AFU_ORTHOLOGUE AFUA_6G10090)"/>
    <property type="match status" value="1"/>
</dbReference>
<dbReference type="SUPFAM" id="SSF52283">
    <property type="entry name" value="Formate/glycerate dehydrogenase catalytic domain-like"/>
    <property type="match status" value="1"/>
</dbReference>
<dbReference type="InterPro" id="IPR050857">
    <property type="entry name" value="D-2-hydroxyacid_DH"/>
</dbReference>
<proteinExistence type="inferred from homology"/>
<dbReference type="STRING" id="67331.SAMN04490357_6729"/>
<evidence type="ECO:0000256" key="2">
    <source>
        <dbReference type="ARBA" id="ARBA00023002"/>
    </source>
</evidence>
<feature type="domain" description="D-isomer specific 2-hydroxyacid dehydrogenase NAD-binding" evidence="4">
    <location>
        <begin position="118"/>
        <end position="277"/>
    </location>
</feature>
<name>A0A1H5FM71_9ACTN</name>
<accession>A0A1H5FM71</accession>
<protein>
    <submittedName>
        <fullName evidence="5">Gluconate 2-dehydrogenase</fullName>
    </submittedName>
</protein>